<dbReference type="Pfam" id="PF00583">
    <property type="entry name" value="Acetyltransf_1"/>
    <property type="match status" value="1"/>
</dbReference>
<dbReference type="InterPro" id="IPR016181">
    <property type="entry name" value="Acyl_CoA_acyltransferase"/>
</dbReference>
<dbReference type="Proteomes" id="UP000318102">
    <property type="component" value="Unassembled WGS sequence"/>
</dbReference>
<keyword evidence="3" id="KW-1185">Reference proteome</keyword>
<organism evidence="2 3">
    <name type="scientific">Paenibacillus agilis</name>
    <dbReference type="NCBI Taxonomy" id="3020863"/>
    <lineage>
        <taxon>Bacteria</taxon>
        <taxon>Bacillati</taxon>
        <taxon>Bacillota</taxon>
        <taxon>Bacilli</taxon>
        <taxon>Bacillales</taxon>
        <taxon>Paenibacillaceae</taxon>
        <taxon>Paenibacillus</taxon>
    </lineage>
</organism>
<dbReference type="GO" id="GO:0016747">
    <property type="term" value="F:acyltransferase activity, transferring groups other than amino-acyl groups"/>
    <property type="evidence" value="ECO:0007669"/>
    <property type="project" value="InterPro"/>
</dbReference>
<dbReference type="InterPro" id="IPR000182">
    <property type="entry name" value="GNAT_dom"/>
</dbReference>
<dbReference type="RefSeq" id="WP_144991484.1">
    <property type="nucleotide sequence ID" value="NZ_VNJK01000001.1"/>
</dbReference>
<dbReference type="AlphaFoldDB" id="A0A559J3B2"/>
<evidence type="ECO:0000259" key="1">
    <source>
        <dbReference type="Pfam" id="PF00583"/>
    </source>
</evidence>
<dbReference type="Gene3D" id="3.40.630.30">
    <property type="match status" value="1"/>
</dbReference>
<reference evidence="2 3" key="1">
    <citation type="submission" date="2019-07" db="EMBL/GenBank/DDBJ databases">
        <authorList>
            <person name="Kim J."/>
        </authorList>
    </citation>
    <scope>NUCLEOTIDE SEQUENCE [LARGE SCALE GENOMIC DNA]</scope>
    <source>
        <strain evidence="2 3">N4</strain>
    </source>
</reference>
<evidence type="ECO:0000313" key="3">
    <source>
        <dbReference type="Proteomes" id="UP000318102"/>
    </source>
</evidence>
<dbReference type="OrthoDB" id="8479334at2"/>
<feature type="domain" description="N-acetyltransferase" evidence="1">
    <location>
        <begin position="46"/>
        <end position="121"/>
    </location>
</feature>
<proteinExistence type="predicted"/>
<accession>A0A559J3B2</accession>
<gene>
    <name evidence="2" type="ORF">FPZ44_15755</name>
</gene>
<protein>
    <submittedName>
        <fullName evidence="2">GNAT family N-acetyltransferase</fullName>
    </submittedName>
</protein>
<sequence length="174" mass="20574">MNPYKEDDRAIEIVEVQEEEKSILRQLLELYEYDFSEFNDRDVNKLGLYGYTYFDHYWTDDDRDAYFIKVNGNLAGFIMINEHCCLYPNETAKSIAEFFVMRKYRKSGVGIEAAMHIFDKYTGNWEVLQHGKNDVSKLFWEKVIHAYTDGKFELKEVVTEDWTGQGIVFNNAAR</sequence>
<dbReference type="SUPFAM" id="SSF55729">
    <property type="entry name" value="Acyl-CoA N-acyltransferases (Nat)"/>
    <property type="match status" value="1"/>
</dbReference>
<name>A0A559J3B2_9BACL</name>
<comment type="caution">
    <text evidence="2">The sequence shown here is derived from an EMBL/GenBank/DDBJ whole genome shotgun (WGS) entry which is preliminary data.</text>
</comment>
<dbReference type="EMBL" id="VNJK01000001">
    <property type="protein sequence ID" value="TVX94380.1"/>
    <property type="molecule type" value="Genomic_DNA"/>
</dbReference>
<evidence type="ECO:0000313" key="2">
    <source>
        <dbReference type="EMBL" id="TVX94380.1"/>
    </source>
</evidence>